<accession>A0A7X9RTG5</accession>
<evidence type="ECO:0000313" key="2">
    <source>
        <dbReference type="Proteomes" id="UP000576082"/>
    </source>
</evidence>
<keyword evidence="2" id="KW-1185">Reference proteome</keyword>
<sequence length="534" mass="62106">MYYNKPQLAIKFCNRKFKTFIAGRGTGKTTTEADEAENNIFSMPRSRGFIAGATYMQIFTLELPPIKAQWARMGYHEDIHYFIGKKPPAQWRKNWPKAYHMPSKLDNVIWWFNGSIISLISFDRKDTGSRGASFDWGIIIEAALFPKSRLDQELIPAMRPTDPSFRSNPRHESLFFASSMPWTAHGDWLFEAEEKQKEEEEAILGATLYQEWKKIKKEKSFQSKTAKRILQKLRQNTSKRSTLYLEANALDNLYILGENWIEKQRSIMQKDAFDIEIMNVRKKKTSNLFYPKFNDKRHVYIDSYDYYHFDRVGGDVDLLVNDCRVDGDIVNTIPLQISLDFNANIYSAVIFQELKSLNTVRFVKEFAVEEGKELSDLIQLITDYYTFFPTQHMKIWGDRNGNFKRKGSIISYYQEVMDELQKAGWTFELLAPEHNIPHTERFLKINKMLSGKDPRLPIIEINANNCKNFIISIKNAPTKITTGGIEKDKSSETSEEIKPVHATHYSDVFDYALWQFFGNIINDDGLGELEFGMT</sequence>
<dbReference type="InterPro" id="IPR027417">
    <property type="entry name" value="P-loop_NTPase"/>
</dbReference>
<dbReference type="Gene3D" id="3.40.50.300">
    <property type="entry name" value="P-loop containing nucleotide triphosphate hydrolases"/>
    <property type="match status" value="1"/>
</dbReference>
<organism evidence="1 2">
    <name type="scientific">Flammeovirga aprica JL-4</name>
    <dbReference type="NCBI Taxonomy" id="694437"/>
    <lineage>
        <taxon>Bacteria</taxon>
        <taxon>Pseudomonadati</taxon>
        <taxon>Bacteroidota</taxon>
        <taxon>Cytophagia</taxon>
        <taxon>Cytophagales</taxon>
        <taxon>Flammeovirgaceae</taxon>
        <taxon>Flammeovirga</taxon>
    </lineage>
</organism>
<evidence type="ECO:0008006" key="3">
    <source>
        <dbReference type="Google" id="ProtNLM"/>
    </source>
</evidence>
<comment type="caution">
    <text evidence="1">The sequence shown here is derived from an EMBL/GenBank/DDBJ whole genome shotgun (WGS) entry which is preliminary data.</text>
</comment>
<evidence type="ECO:0000313" key="1">
    <source>
        <dbReference type="EMBL" id="NME67202.1"/>
    </source>
</evidence>
<name>A0A7X9RTG5_9BACT</name>
<reference evidence="1 2" key="1">
    <citation type="submission" date="2020-04" db="EMBL/GenBank/DDBJ databases">
        <title>Flammeovirga sp. SR4, a novel species isolated from seawater.</title>
        <authorList>
            <person name="Wang X."/>
        </authorList>
    </citation>
    <scope>NUCLEOTIDE SEQUENCE [LARGE SCALE GENOMIC DNA]</scope>
    <source>
        <strain evidence="1 2">ATCC 23126</strain>
    </source>
</reference>
<dbReference type="RefSeq" id="WP_169655379.1">
    <property type="nucleotide sequence ID" value="NZ_JABANE010000008.1"/>
</dbReference>
<proteinExistence type="predicted"/>
<gene>
    <name evidence="1" type="ORF">HHU12_04405</name>
</gene>
<dbReference type="AlphaFoldDB" id="A0A7X9RTG5"/>
<protein>
    <recommendedName>
        <fullName evidence="3">Terminase</fullName>
    </recommendedName>
</protein>
<dbReference type="Proteomes" id="UP000576082">
    <property type="component" value="Unassembled WGS sequence"/>
</dbReference>
<dbReference type="EMBL" id="JABANE010000008">
    <property type="protein sequence ID" value="NME67202.1"/>
    <property type="molecule type" value="Genomic_DNA"/>
</dbReference>